<comment type="subcellular location">
    <subcellularLocation>
        <location evidence="1">Membrane</location>
        <topology evidence="1">Single-pass membrane protein</topology>
    </subcellularLocation>
</comment>
<keyword evidence="2 6" id="KW-0812">Transmembrane</keyword>
<accession>A0A9I9DDJ1</accession>
<evidence type="ECO:0000256" key="3">
    <source>
        <dbReference type="ARBA" id="ARBA00022989"/>
    </source>
</evidence>
<feature type="compositionally biased region" description="Polar residues" evidence="5">
    <location>
        <begin position="1"/>
        <end position="13"/>
    </location>
</feature>
<keyword evidence="3 6" id="KW-1133">Transmembrane helix</keyword>
<dbReference type="PANTHER" id="PTHR31234">
    <property type="entry name" value="LATE EMBRYOGENESIS ABUNDANT (LEA) HYDROXYPROLINE-RICH GLYCOPROTEIN FAMILY"/>
    <property type="match status" value="1"/>
</dbReference>
<evidence type="ECO:0000256" key="2">
    <source>
        <dbReference type="ARBA" id="ARBA00022692"/>
    </source>
</evidence>
<feature type="domain" description="Late embryogenesis abundant protein LEA-2 subgroup" evidence="7">
    <location>
        <begin position="160"/>
        <end position="262"/>
    </location>
</feature>
<dbReference type="AlphaFoldDB" id="A0A9I9DDJ1"/>
<feature type="region of interest" description="Disordered" evidence="5">
    <location>
        <begin position="1"/>
        <end position="76"/>
    </location>
</feature>
<evidence type="ECO:0000256" key="4">
    <source>
        <dbReference type="ARBA" id="ARBA00023136"/>
    </source>
</evidence>
<keyword evidence="4 6" id="KW-0472">Membrane</keyword>
<feature type="compositionally biased region" description="Polar residues" evidence="5">
    <location>
        <begin position="53"/>
        <end position="69"/>
    </location>
</feature>
<dbReference type="EnsemblPlants" id="MELO3C016872.2.1">
    <property type="protein sequence ID" value="MELO3C016872.2.1"/>
    <property type="gene ID" value="MELO3C016872.2"/>
</dbReference>
<organism evidence="8">
    <name type="scientific">Cucumis melo</name>
    <name type="common">Muskmelon</name>
    <dbReference type="NCBI Taxonomy" id="3656"/>
    <lineage>
        <taxon>Eukaryota</taxon>
        <taxon>Viridiplantae</taxon>
        <taxon>Streptophyta</taxon>
        <taxon>Embryophyta</taxon>
        <taxon>Tracheophyta</taxon>
        <taxon>Spermatophyta</taxon>
        <taxon>Magnoliopsida</taxon>
        <taxon>eudicotyledons</taxon>
        <taxon>Gunneridae</taxon>
        <taxon>Pentapetalae</taxon>
        <taxon>rosids</taxon>
        <taxon>fabids</taxon>
        <taxon>Cucurbitales</taxon>
        <taxon>Cucurbitaceae</taxon>
        <taxon>Benincaseae</taxon>
        <taxon>Cucumis</taxon>
    </lineage>
</organism>
<evidence type="ECO:0000259" key="7">
    <source>
        <dbReference type="Pfam" id="PF03168"/>
    </source>
</evidence>
<dbReference type="GO" id="GO:0005886">
    <property type="term" value="C:plasma membrane"/>
    <property type="evidence" value="ECO:0007669"/>
    <property type="project" value="TreeGrafter"/>
</dbReference>
<reference evidence="8" key="1">
    <citation type="submission" date="2023-03" db="UniProtKB">
        <authorList>
            <consortium name="EnsemblPlants"/>
        </authorList>
    </citation>
    <scope>IDENTIFICATION</scope>
</reference>
<dbReference type="Gramene" id="MELO3C016872.2.1">
    <property type="protein sequence ID" value="MELO3C016872.2.1"/>
    <property type="gene ID" value="MELO3C016872.2"/>
</dbReference>
<evidence type="ECO:0000256" key="5">
    <source>
        <dbReference type="SAM" id="MobiDB-lite"/>
    </source>
</evidence>
<feature type="transmembrane region" description="Helical" evidence="6">
    <location>
        <begin position="99"/>
        <end position="123"/>
    </location>
</feature>
<proteinExistence type="predicted"/>
<evidence type="ECO:0000256" key="6">
    <source>
        <dbReference type="SAM" id="Phobius"/>
    </source>
</evidence>
<evidence type="ECO:0000256" key="1">
    <source>
        <dbReference type="ARBA" id="ARBA00004167"/>
    </source>
</evidence>
<dbReference type="PANTHER" id="PTHR31234:SF6">
    <property type="entry name" value="LATE EMBRYOGENESIS ABUNDANT PROTEIN LEA-2 SUBGROUP DOMAIN-CONTAINING PROTEIN"/>
    <property type="match status" value="1"/>
</dbReference>
<protein>
    <recommendedName>
        <fullName evidence="7">Late embryogenesis abundant protein LEA-2 subgroup domain-containing protein</fullName>
    </recommendedName>
</protein>
<dbReference type="InterPro" id="IPR004864">
    <property type="entry name" value="LEA_2"/>
</dbReference>
<feature type="compositionally biased region" description="Low complexity" evidence="5">
    <location>
        <begin position="14"/>
        <end position="40"/>
    </location>
</feature>
<dbReference type="GO" id="GO:0098542">
    <property type="term" value="P:defense response to other organism"/>
    <property type="evidence" value="ECO:0007669"/>
    <property type="project" value="InterPro"/>
</dbReference>
<evidence type="ECO:0000313" key="8">
    <source>
        <dbReference type="EnsemblPlants" id="MELO3C016872.2.1"/>
    </source>
</evidence>
<dbReference type="InterPro" id="IPR044839">
    <property type="entry name" value="NDR1-like"/>
</dbReference>
<dbReference type="Pfam" id="PF03168">
    <property type="entry name" value="LEA_2"/>
    <property type="match status" value="1"/>
</dbReference>
<sequence>SKLTDSLSCTQSKPLTPLSLYFPSSSSSSSIPPFPNSQFPTMPDAAPKPSVNGAATTNGTIPPSSSKPNFRQHPYRPPPYRNHHNHHRTRRNLCCCFCFWTIIIVLGLILLAAIAGAALYVLYRPHRPQFTISSLRISKLNLTTSPDSSASHLSSLFNLTLSSFNPNSHITFSYDPFLISTFSNSVLLANGSIPAFISGTKNQTVFRTLMSGAEDLDADSVTSLRSDLKKRGGTPLTIEMDTKVKVKIGRVNSKKVGIRVSCEGIKGIPPRGKTPTVASVSDADCKVDLRIKIWIFTL</sequence>
<name>A0A9I9DDJ1_CUCME</name>